<reference evidence="6 7" key="1">
    <citation type="submission" date="2016-08" db="EMBL/GenBank/DDBJ databases">
        <title>Complete genome sequence of Acinetobacter baylyi strain GFJ2.</title>
        <authorList>
            <person name="Tabata M."/>
            <person name="Kuboki S."/>
            <person name="Gibu N."/>
            <person name="Kinouchi Y."/>
            <person name="Vangnai A."/>
            <person name="Kasai D."/>
            <person name="Fukuda M."/>
        </authorList>
    </citation>
    <scope>NUCLEOTIDE SEQUENCE [LARGE SCALE GENOMIC DNA]</scope>
    <source>
        <strain evidence="6 7">GFJ2</strain>
    </source>
</reference>
<keyword evidence="3 5" id="KW-1133">Transmembrane helix</keyword>
<dbReference type="PANTHER" id="PTHR30249:SF16">
    <property type="entry name" value="INNER MEMBRANE PROTEIN"/>
    <property type="match status" value="1"/>
</dbReference>
<evidence type="ECO:0000256" key="3">
    <source>
        <dbReference type="ARBA" id="ARBA00022989"/>
    </source>
</evidence>
<dbReference type="STRING" id="487316.BEN76_04630"/>
<evidence type="ECO:0000313" key="6">
    <source>
        <dbReference type="EMBL" id="APV35333.1"/>
    </source>
</evidence>
<feature type="transmembrane region" description="Helical" evidence="5">
    <location>
        <begin position="89"/>
        <end position="108"/>
    </location>
</feature>
<feature type="transmembrane region" description="Helical" evidence="5">
    <location>
        <begin position="145"/>
        <end position="168"/>
    </location>
</feature>
<feature type="transmembrane region" description="Helical" evidence="5">
    <location>
        <begin position="201"/>
        <end position="226"/>
    </location>
</feature>
<comment type="subcellular location">
    <subcellularLocation>
        <location evidence="1">Membrane</location>
        <topology evidence="1">Multi-pass membrane protein</topology>
    </subcellularLocation>
</comment>
<sequence length="230" mass="24856">MMLSLLCLIGTFAGYVLVKALHQRFPYLLLSPAILLPAIIILILVAFNISYNTYMQDNQWIVWMLGPATVAFAIPIYEYRGIIRRHALAIGFGICIGMTAGIVSAFYLARWFHFDEQTTLSLMSRSISTPFAIALTAHIGGSVQLVIVFTMITGITGMVLGDVVLAILRLRSTLAQGASLGNAAHGFGTSKAYARHKDEGVIASLTMVLSGIFMVVAGPSLIHLVIKLLG</sequence>
<evidence type="ECO:0000256" key="4">
    <source>
        <dbReference type="ARBA" id="ARBA00023136"/>
    </source>
</evidence>
<dbReference type="Proteomes" id="UP000185674">
    <property type="component" value="Chromosome"/>
</dbReference>
<keyword evidence="2 5" id="KW-0812">Transmembrane</keyword>
<dbReference type="RefSeq" id="WP_076032404.1">
    <property type="nucleotide sequence ID" value="NZ_CP016896.1"/>
</dbReference>
<evidence type="ECO:0000256" key="5">
    <source>
        <dbReference type="SAM" id="Phobius"/>
    </source>
</evidence>
<evidence type="ECO:0008006" key="8">
    <source>
        <dbReference type="Google" id="ProtNLM"/>
    </source>
</evidence>
<dbReference type="PANTHER" id="PTHR30249">
    <property type="entry name" value="PUTATIVE SEROTONIN TRANSPORTER"/>
    <property type="match status" value="1"/>
</dbReference>
<dbReference type="EMBL" id="CP016896">
    <property type="protein sequence ID" value="APV35333.1"/>
    <property type="molecule type" value="Genomic_DNA"/>
</dbReference>
<protein>
    <recommendedName>
        <fullName evidence="8">LrgB family protein</fullName>
    </recommendedName>
</protein>
<keyword evidence="4 5" id="KW-0472">Membrane</keyword>
<dbReference type="KEGG" id="asol:BEN76_04630"/>
<dbReference type="eggNOG" id="COG1346">
    <property type="taxonomic scope" value="Bacteria"/>
</dbReference>
<organism evidence="6 7">
    <name type="scientific">Acinetobacter soli</name>
    <dbReference type="NCBI Taxonomy" id="487316"/>
    <lineage>
        <taxon>Bacteria</taxon>
        <taxon>Pseudomonadati</taxon>
        <taxon>Pseudomonadota</taxon>
        <taxon>Gammaproteobacteria</taxon>
        <taxon>Moraxellales</taxon>
        <taxon>Moraxellaceae</taxon>
        <taxon>Acinetobacter</taxon>
    </lineage>
</organism>
<feature type="transmembrane region" description="Helical" evidence="5">
    <location>
        <begin position="60"/>
        <end position="77"/>
    </location>
</feature>
<feature type="transmembrane region" description="Helical" evidence="5">
    <location>
        <begin position="28"/>
        <end position="48"/>
    </location>
</feature>
<name>A0A1P8EGJ4_9GAMM</name>
<proteinExistence type="predicted"/>
<dbReference type="GO" id="GO:0016020">
    <property type="term" value="C:membrane"/>
    <property type="evidence" value="ECO:0007669"/>
    <property type="project" value="UniProtKB-SubCell"/>
</dbReference>
<dbReference type="InterPro" id="IPR007300">
    <property type="entry name" value="CidB/LrgB"/>
</dbReference>
<evidence type="ECO:0000313" key="7">
    <source>
        <dbReference type="Proteomes" id="UP000185674"/>
    </source>
</evidence>
<dbReference type="AlphaFoldDB" id="A0A1P8EGJ4"/>
<gene>
    <name evidence="6" type="ORF">BEN76_04630</name>
</gene>
<accession>A0A1P8EGJ4</accession>
<evidence type="ECO:0000256" key="1">
    <source>
        <dbReference type="ARBA" id="ARBA00004141"/>
    </source>
</evidence>
<dbReference type="Pfam" id="PF04172">
    <property type="entry name" value="LrgB"/>
    <property type="match status" value="1"/>
</dbReference>
<evidence type="ECO:0000256" key="2">
    <source>
        <dbReference type="ARBA" id="ARBA00022692"/>
    </source>
</evidence>